<comment type="subcellular location">
    <subcellularLocation>
        <location evidence="1">Cell membrane</location>
        <topology evidence="1">Multi-pass membrane protein</topology>
    </subcellularLocation>
</comment>
<dbReference type="EMBL" id="VXBK01001724">
    <property type="protein sequence ID" value="NXN64556.1"/>
    <property type="molecule type" value="Genomic_DNA"/>
</dbReference>
<protein>
    <submittedName>
        <fullName evidence="11">O10H1 protein</fullName>
    </submittedName>
</protein>
<name>A0A7L1KQM1_HIMHI</name>
<keyword evidence="4 9" id="KW-0812">Transmembrane</keyword>
<dbReference type="SUPFAM" id="SSF81321">
    <property type="entry name" value="Family A G protein-coupled receptor-like"/>
    <property type="match status" value="1"/>
</dbReference>
<keyword evidence="12" id="KW-1185">Reference proteome</keyword>
<gene>
    <name evidence="11" type="primary">Or10h1</name>
    <name evidence="11" type="ORF">HIMHIM_R12789</name>
</gene>
<feature type="transmembrane region" description="Helical" evidence="9">
    <location>
        <begin position="108"/>
        <end position="126"/>
    </location>
</feature>
<feature type="transmembrane region" description="Helical" evidence="9">
    <location>
        <begin position="31"/>
        <end position="54"/>
    </location>
</feature>
<evidence type="ECO:0000256" key="3">
    <source>
        <dbReference type="ARBA" id="ARBA00022606"/>
    </source>
</evidence>
<dbReference type="AlphaFoldDB" id="A0A7L1KQM1"/>
<evidence type="ECO:0000256" key="2">
    <source>
        <dbReference type="ARBA" id="ARBA00022475"/>
    </source>
</evidence>
<feature type="non-terminal residue" evidence="11">
    <location>
        <position position="1"/>
    </location>
</feature>
<dbReference type="InterPro" id="IPR017452">
    <property type="entry name" value="GPCR_Rhodpsn_7TM"/>
</dbReference>
<evidence type="ECO:0000313" key="12">
    <source>
        <dbReference type="Proteomes" id="UP000571567"/>
    </source>
</evidence>
<dbReference type="Proteomes" id="UP000571567">
    <property type="component" value="Unassembled WGS sequence"/>
</dbReference>
<dbReference type="PRINTS" id="PR00245">
    <property type="entry name" value="OLFACTORYR"/>
</dbReference>
<evidence type="ECO:0000256" key="9">
    <source>
        <dbReference type="SAM" id="Phobius"/>
    </source>
</evidence>
<evidence type="ECO:0000256" key="6">
    <source>
        <dbReference type="ARBA" id="ARBA00022989"/>
    </source>
</evidence>
<evidence type="ECO:0000313" key="11">
    <source>
        <dbReference type="EMBL" id="NXN64556.1"/>
    </source>
</evidence>
<dbReference type="GO" id="GO:0004984">
    <property type="term" value="F:olfactory receptor activity"/>
    <property type="evidence" value="ECO:0007669"/>
    <property type="project" value="InterPro"/>
</dbReference>
<dbReference type="GO" id="GO:0005886">
    <property type="term" value="C:plasma membrane"/>
    <property type="evidence" value="ECO:0007669"/>
    <property type="project" value="UniProtKB-SubCell"/>
</dbReference>
<keyword evidence="6 9" id="KW-1133">Transmembrane helix</keyword>
<dbReference type="InterPro" id="IPR000725">
    <property type="entry name" value="Olfact_rcpt"/>
</dbReference>
<sequence>FSDEAQMQRDNQTAPRGFVLTGFSHFPELQVALFVLFLLMHVVTLAGNTVIMVVIRADRGLHTPMYLFLGALSFSELCYTFSITPKMLSGLVPGTRAISFLGCAAQTHFSFTFGFAHSFLLTVMGYDRYVAICHPLRYNTLVTSRVCIQLVVASWLGGGLLGLLVTCAVFQLPFCQSHQIDHFFCHVPPLLQLACAGGEVVATVVNGLCVTALLGCFLLILLSYAFILGRILQMPSAEGRHKTFSTCASHLAVVVVHYGCASVIYLQGKSPHPAGASALLDVSYTLFTPFLSPIIFSLRSKDLKNALWKSLRKTFVIGKAN</sequence>
<keyword evidence="8" id="KW-0807">Transducer</keyword>
<keyword evidence="5" id="KW-0552">Olfaction</keyword>
<reference evidence="11 12" key="1">
    <citation type="submission" date="2019-09" db="EMBL/GenBank/DDBJ databases">
        <title>Bird 10,000 Genomes (B10K) Project - Family phase.</title>
        <authorList>
            <person name="Zhang G."/>
        </authorList>
    </citation>
    <scope>NUCLEOTIDE SEQUENCE [LARGE SCALE GENOMIC DNA]</scope>
    <source>
        <strain evidence="11">B10K-DU-002-13</strain>
        <tissue evidence="11">Muscle</tissue>
    </source>
</reference>
<feature type="domain" description="G-protein coupled receptors family 1 profile" evidence="10">
    <location>
        <begin position="47"/>
        <end position="296"/>
    </location>
</feature>
<feature type="transmembrane region" description="Helical" evidence="9">
    <location>
        <begin position="66"/>
        <end position="88"/>
    </location>
</feature>
<feature type="transmembrane region" description="Helical" evidence="9">
    <location>
        <begin position="278"/>
        <end position="298"/>
    </location>
</feature>
<accession>A0A7L1KQM1</accession>
<feature type="transmembrane region" description="Helical" evidence="9">
    <location>
        <begin position="147"/>
        <end position="172"/>
    </location>
</feature>
<feature type="transmembrane region" description="Helical" evidence="9">
    <location>
        <begin position="244"/>
        <end position="266"/>
    </location>
</feature>
<evidence type="ECO:0000256" key="8">
    <source>
        <dbReference type="ARBA" id="ARBA00023224"/>
    </source>
</evidence>
<evidence type="ECO:0000256" key="7">
    <source>
        <dbReference type="ARBA" id="ARBA00023136"/>
    </source>
</evidence>
<dbReference type="CDD" id="cd15225">
    <property type="entry name" value="7tmA_OR10A-like"/>
    <property type="match status" value="1"/>
</dbReference>
<dbReference type="InterPro" id="IPR000276">
    <property type="entry name" value="GPCR_Rhodpsn"/>
</dbReference>
<dbReference type="Pfam" id="PF13853">
    <property type="entry name" value="7tm_4"/>
    <property type="match status" value="1"/>
</dbReference>
<evidence type="ECO:0000256" key="5">
    <source>
        <dbReference type="ARBA" id="ARBA00022725"/>
    </source>
</evidence>
<feature type="non-terminal residue" evidence="11">
    <location>
        <position position="321"/>
    </location>
</feature>
<dbReference type="PROSITE" id="PS50262">
    <property type="entry name" value="G_PROTEIN_RECEP_F1_2"/>
    <property type="match status" value="1"/>
</dbReference>
<evidence type="ECO:0000256" key="1">
    <source>
        <dbReference type="ARBA" id="ARBA00004651"/>
    </source>
</evidence>
<keyword evidence="2" id="KW-1003">Cell membrane</keyword>
<feature type="transmembrane region" description="Helical" evidence="9">
    <location>
        <begin position="210"/>
        <end position="232"/>
    </location>
</feature>
<dbReference type="OrthoDB" id="9975554at2759"/>
<dbReference type="Gene3D" id="1.20.1070.10">
    <property type="entry name" value="Rhodopsin 7-helix transmembrane proteins"/>
    <property type="match status" value="1"/>
</dbReference>
<keyword evidence="3" id="KW-0716">Sensory transduction</keyword>
<dbReference type="PRINTS" id="PR00237">
    <property type="entry name" value="GPCRRHODOPSN"/>
</dbReference>
<comment type="caution">
    <text evidence="11">The sequence shown here is derived from an EMBL/GenBank/DDBJ whole genome shotgun (WGS) entry which is preliminary data.</text>
</comment>
<proteinExistence type="predicted"/>
<keyword evidence="7 9" id="KW-0472">Membrane</keyword>
<dbReference type="GO" id="GO:0004930">
    <property type="term" value="F:G protein-coupled receptor activity"/>
    <property type="evidence" value="ECO:0007669"/>
    <property type="project" value="InterPro"/>
</dbReference>
<dbReference type="FunFam" id="1.20.1070.10:FF:000001">
    <property type="entry name" value="Olfactory receptor"/>
    <property type="match status" value="1"/>
</dbReference>
<evidence type="ECO:0000256" key="4">
    <source>
        <dbReference type="ARBA" id="ARBA00022692"/>
    </source>
</evidence>
<dbReference type="PANTHER" id="PTHR26453">
    <property type="entry name" value="OLFACTORY RECEPTOR"/>
    <property type="match status" value="1"/>
</dbReference>
<evidence type="ECO:0000259" key="10">
    <source>
        <dbReference type="PROSITE" id="PS50262"/>
    </source>
</evidence>
<organism evidence="11 12">
    <name type="scientific">Himantopus himantopus</name>
    <name type="common">Black-winged stilt</name>
    <name type="synonym">Charadrius himantopus</name>
    <dbReference type="NCBI Taxonomy" id="225398"/>
    <lineage>
        <taxon>Eukaryota</taxon>
        <taxon>Metazoa</taxon>
        <taxon>Chordata</taxon>
        <taxon>Craniata</taxon>
        <taxon>Vertebrata</taxon>
        <taxon>Euteleostomi</taxon>
        <taxon>Archelosauria</taxon>
        <taxon>Archosauria</taxon>
        <taxon>Dinosauria</taxon>
        <taxon>Saurischia</taxon>
        <taxon>Theropoda</taxon>
        <taxon>Coelurosauria</taxon>
        <taxon>Aves</taxon>
        <taxon>Neognathae</taxon>
        <taxon>Neoaves</taxon>
        <taxon>Charadriiformes</taxon>
        <taxon>Recurvirostridae</taxon>
        <taxon>Himantopus</taxon>
    </lineage>
</organism>